<comment type="caution">
    <text evidence="1">The sequence shown here is derived from an EMBL/GenBank/DDBJ whole genome shotgun (WGS) entry which is preliminary data.</text>
</comment>
<name>A0ABD2CN48_VESMC</name>
<evidence type="ECO:0000313" key="2">
    <source>
        <dbReference type="Proteomes" id="UP001607303"/>
    </source>
</evidence>
<sequence length="83" mass="9485">MHFSYLPIQNRRSHKAVVFKPINLLRSLKIEFSSIKLGRKAMPLPLIDTSLRVCAEFISIWFPEVGKSFSNVTVILTLPLKSD</sequence>
<proteinExistence type="predicted"/>
<protein>
    <submittedName>
        <fullName evidence="1">Uncharacterized protein</fullName>
    </submittedName>
</protein>
<gene>
    <name evidence="1" type="ORF">V1477_004579</name>
</gene>
<dbReference type="AlphaFoldDB" id="A0ABD2CN48"/>
<dbReference type="EMBL" id="JAYRBN010000037">
    <property type="protein sequence ID" value="KAL2746209.1"/>
    <property type="molecule type" value="Genomic_DNA"/>
</dbReference>
<evidence type="ECO:0000313" key="1">
    <source>
        <dbReference type="EMBL" id="KAL2746209.1"/>
    </source>
</evidence>
<keyword evidence="2" id="KW-1185">Reference proteome</keyword>
<organism evidence="1 2">
    <name type="scientific">Vespula maculifrons</name>
    <name type="common">Eastern yellow jacket</name>
    <name type="synonym">Wasp</name>
    <dbReference type="NCBI Taxonomy" id="7453"/>
    <lineage>
        <taxon>Eukaryota</taxon>
        <taxon>Metazoa</taxon>
        <taxon>Ecdysozoa</taxon>
        <taxon>Arthropoda</taxon>
        <taxon>Hexapoda</taxon>
        <taxon>Insecta</taxon>
        <taxon>Pterygota</taxon>
        <taxon>Neoptera</taxon>
        <taxon>Endopterygota</taxon>
        <taxon>Hymenoptera</taxon>
        <taxon>Apocrita</taxon>
        <taxon>Aculeata</taxon>
        <taxon>Vespoidea</taxon>
        <taxon>Vespidae</taxon>
        <taxon>Vespinae</taxon>
        <taxon>Vespula</taxon>
    </lineage>
</organism>
<dbReference type="Proteomes" id="UP001607303">
    <property type="component" value="Unassembled WGS sequence"/>
</dbReference>
<accession>A0ABD2CN48</accession>
<reference evidence="1 2" key="1">
    <citation type="journal article" date="2024" name="Ann. Entomol. Soc. Am.">
        <title>Genomic analyses of the southern and eastern yellowjacket wasps (Hymenoptera: Vespidae) reveal evolutionary signatures of social life.</title>
        <authorList>
            <person name="Catto M.A."/>
            <person name="Caine P.B."/>
            <person name="Orr S.E."/>
            <person name="Hunt B.G."/>
            <person name="Goodisman M.A.D."/>
        </authorList>
    </citation>
    <scope>NUCLEOTIDE SEQUENCE [LARGE SCALE GENOMIC DNA]</scope>
    <source>
        <strain evidence="1">232</strain>
        <tissue evidence="1">Head and thorax</tissue>
    </source>
</reference>